<gene>
    <name evidence="1" type="ORF">CCMP2556_LOCUS42172</name>
</gene>
<dbReference type="Proteomes" id="UP001642484">
    <property type="component" value="Unassembled WGS sequence"/>
</dbReference>
<protein>
    <submittedName>
        <fullName evidence="1">Uncharacterized protein</fullName>
    </submittedName>
</protein>
<sequence length="437" mass="48874">MSSHVAKVMEPLDVLGNWSILSAGFKEAKKAKKAAAEADHAHIVFPCRSLTRARWSDARGNVQVVGADAWPEGWVGGGQQDTREVWGAHREDLVTGESGRLLCMGALKDGQDLERKGVHRVSPAPMLPVLQSPHNTSFYTKSTQPGDSLRESSYSSKIWFPLGGAWREQERGLDGEVLRTNIDDGREFVNGCIPNWSSDCAIRSPAAVEHKLSWAYYRMRGMRAALGHTDQVPSSKQSRQQFNFWTDLRPPFRIKGMKRDADDGHPDGPLFRISYCCPLDYVTERKWGRRTAEGTFENLVHGVAEVRIPKDFPQVSTRIIVLSWGRVEIKFGTKPKVDKEAGAVDPKKWSPIAAEFHLRSNCSRLASLRESLHEANLKMAGQSNQQAVRPWQKALMKPSATLADFMKAEQLEQKEVESVKRDLRLRTACAGFIENAG</sequence>
<accession>A0ABP0QG02</accession>
<proteinExistence type="predicted"/>
<dbReference type="EMBL" id="CAXAMN010024484">
    <property type="protein sequence ID" value="CAK9087166.1"/>
    <property type="molecule type" value="Genomic_DNA"/>
</dbReference>
<evidence type="ECO:0000313" key="1">
    <source>
        <dbReference type="EMBL" id="CAK9087166.1"/>
    </source>
</evidence>
<organism evidence="1 2">
    <name type="scientific">Durusdinium trenchii</name>
    <dbReference type="NCBI Taxonomy" id="1381693"/>
    <lineage>
        <taxon>Eukaryota</taxon>
        <taxon>Sar</taxon>
        <taxon>Alveolata</taxon>
        <taxon>Dinophyceae</taxon>
        <taxon>Suessiales</taxon>
        <taxon>Symbiodiniaceae</taxon>
        <taxon>Durusdinium</taxon>
    </lineage>
</organism>
<evidence type="ECO:0000313" key="2">
    <source>
        <dbReference type="Proteomes" id="UP001642484"/>
    </source>
</evidence>
<keyword evidence="2" id="KW-1185">Reference proteome</keyword>
<reference evidence="1 2" key="1">
    <citation type="submission" date="2024-02" db="EMBL/GenBank/DDBJ databases">
        <authorList>
            <person name="Chen Y."/>
            <person name="Shah S."/>
            <person name="Dougan E. K."/>
            <person name="Thang M."/>
            <person name="Chan C."/>
        </authorList>
    </citation>
    <scope>NUCLEOTIDE SEQUENCE [LARGE SCALE GENOMIC DNA]</scope>
</reference>
<name>A0ABP0QG02_9DINO</name>
<comment type="caution">
    <text evidence="1">The sequence shown here is derived from an EMBL/GenBank/DDBJ whole genome shotgun (WGS) entry which is preliminary data.</text>
</comment>